<sequence length="101" mass="11490">MRHIADQKRLELASGKEEKEAARFLDSAREAELEWQTTADKFNSLRKATADKLAELCLPPEAKHRIAGNAPSGHYAYKHKLSDGTSHQEVQYSFLDLHFTH</sequence>
<comment type="caution">
    <text evidence="1">The sequence shown here is derived from an EMBL/GenBank/DDBJ whole genome shotgun (WGS) entry which is preliminary data.</text>
</comment>
<organism evidence="1 2">
    <name type="scientific">Protopolystoma xenopodis</name>
    <dbReference type="NCBI Taxonomy" id="117903"/>
    <lineage>
        <taxon>Eukaryota</taxon>
        <taxon>Metazoa</taxon>
        <taxon>Spiralia</taxon>
        <taxon>Lophotrochozoa</taxon>
        <taxon>Platyhelminthes</taxon>
        <taxon>Monogenea</taxon>
        <taxon>Polyopisthocotylea</taxon>
        <taxon>Polystomatidea</taxon>
        <taxon>Polystomatidae</taxon>
        <taxon>Protopolystoma</taxon>
    </lineage>
</organism>
<keyword evidence="2" id="KW-1185">Reference proteome</keyword>
<name>A0A448WSN9_9PLAT</name>
<dbReference type="Proteomes" id="UP000784294">
    <property type="component" value="Unassembled WGS sequence"/>
</dbReference>
<evidence type="ECO:0000313" key="2">
    <source>
        <dbReference type="Proteomes" id="UP000784294"/>
    </source>
</evidence>
<evidence type="ECO:0000313" key="1">
    <source>
        <dbReference type="EMBL" id="VEL19282.1"/>
    </source>
</evidence>
<gene>
    <name evidence="1" type="ORF">PXEA_LOCUS12722</name>
</gene>
<accession>A0A448WSN9</accession>
<reference evidence="1" key="1">
    <citation type="submission" date="2018-11" db="EMBL/GenBank/DDBJ databases">
        <authorList>
            <consortium name="Pathogen Informatics"/>
        </authorList>
    </citation>
    <scope>NUCLEOTIDE SEQUENCE</scope>
</reference>
<proteinExistence type="predicted"/>
<protein>
    <submittedName>
        <fullName evidence="1">Uncharacterized protein</fullName>
    </submittedName>
</protein>
<dbReference type="EMBL" id="CAAALY010040885">
    <property type="protein sequence ID" value="VEL19282.1"/>
    <property type="molecule type" value="Genomic_DNA"/>
</dbReference>
<dbReference type="AlphaFoldDB" id="A0A448WSN9"/>